<feature type="region of interest" description="Disordered" evidence="1">
    <location>
        <begin position="616"/>
        <end position="692"/>
    </location>
</feature>
<dbReference type="Proteomes" id="UP000316079">
    <property type="component" value="Unassembled WGS sequence"/>
</dbReference>
<feature type="compositionally biased region" description="Polar residues" evidence="1">
    <location>
        <begin position="40"/>
        <end position="54"/>
    </location>
</feature>
<protein>
    <recommendedName>
        <fullName evidence="4">Photoreceptor cilium actin regulator</fullName>
    </recommendedName>
</protein>
<feature type="compositionally biased region" description="Low complexity" evidence="1">
    <location>
        <begin position="547"/>
        <end position="560"/>
    </location>
</feature>
<keyword evidence="3" id="KW-1185">Reference proteome</keyword>
<dbReference type="OrthoDB" id="8954214at2759"/>
<sequence>MGCSPSKGQLFHRRPESAEIKRNDELLFDREMVQTEEEVTSSGDPEFQEQQILTEETDPDPDEILKEDADVKILDDFHLPDTQTELELPLDSPTDHTAEIQVEEKPSRKRKQRLRRSSHCQAEFARKAHHAACEFLNPNSSRLESVLGLQKQAVQLHLSVEGSVSSALLLYDEIIQALEEMASEGELLLIQHGHYLSWPGPLKDQITKDNSATDKRSGVFKLGEILPELCMFPPGATQQFLCVSGLQELSHCLQNLSEIADQKLLAQHRAEQRLKLVMSQVKAATFGKGLPEDSALYSEDSGIGGENESQNGTDRRIKTRSRSRSIPGSVFPVSISPDEQIHNDDEADDDETDNEEEVTGKESLTDEQVDAGRVPPGVLGRVNRRRIRYSKTVENSLLGNRRPQSCQNIKRSHSLESLISRVRESGPLQGVPKSNQILLWKRKTCSPDDSGAQAKGQKTSSRAQSAERYYGLHYGSKGPFGALPMSSFPTLTPEPRGRNAVKRLINTFSQGSTKHPEQFRSTGNRAIRNCTLPLIHNSRGRLTTTADSSGNSSSVDSHNSFPNKADVDLDSLPPPPPEMLMDNSFEGSVGIEEGNLDPESRVNRLPNSMNRKALLPTGVNMGSGGEGASQEVQEHTQRDSSKPREDITQTCGSLPIGHQRNSAGPLRTESEADTSACNPKNLPPTTPPVSRTRMPPSYPPMHHLVPHPPSTSSTSWAPGGRWTPPVKHGSGSQSYLEARAVFSRGDSAWTPSCASTLPRPWVKMVPASNLSVTSRPVYSDNR</sequence>
<proteinExistence type="predicted"/>
<evidence type="ECO:0000313" key="3">
    <source>
        <dbReference type="Proteomes" id="UP000316079"/>
    </source>
</evidence>
<dbReference type="Pfam" id="PF15449">
    <property type="entry name" value="Retinal"/>
    <property type="match status" value="1"/>
</dbReference>
<evidence type="ECO:0000313" key="2">
    <source>
        <dbReference type="EMBL" id="TRY95348.1"/>
    </source>
</evidence>
<feature type="region of interest" description="Disordered" evidence="1">
    <location>
        <begin position="291"/>
        <end position="378"/>
    </location>
</feature>
<organism evidence="2 3">
    <name type="scientific">Danionella cerebrum</name>
    <dbReference type="NCBI Taxonomy" id="2873325"/>
    <lineage>
        <taxon>Eukaryota</taxon>
        <taxon>Metazoa</taxon>
        <taxon>Chordata</taxon>
        <taxon>Craniata</taxon>
        <taxon>Vertebrata</taxon>
        <taxon>Euteleostomi</taxon>
        <taxon>Actinopterygii</taxon>
        <taxon>Neopterygii</taxon>
        <taxon>Teleostei</taxon>
        <taxon>Ostariophysi</taxon>
        <taxon>Cypriniformes</taxon>
        <taxon>Danionidae</taxon>
        <taxon>Danioninae</taxon>
        <taxon>Danionella</taxon>
    </lineage>
</organism>
<accession>A0A553QZY5</accession>
<dbReference type="PANTHER" id="PTHR22017">
    <property type="entry name" value="PHOTORECEPTOR CILIUM ACTIN REGULATOR"/>
    <property type="match status" value="1"/>
</dbReference>
<feature type="region of interest" description="Disordered" evidence="1">
    <location>
        <begin position="445"/>
        <end position="464"/>
    </location>
</feature>
<feature type="compositionally biased region" description="Basic and acidic residues" evidence="1">
    <location>
        <begin position="632"/>
        <end position="647"/>
    </location>
</feature>
<dbReference type="EMBL" id="SRMA01025381">
    <property type="protein sequence ID" value="TRY95348.1"/>
    <property type="molecule type" value="Genomic_DNA"/>
</dbReference>
<feature type="region of interest" description="Disordered" evidence="1">
    <location>
        <begin position="34"/>
        <end position="65"/>
    </location>
</feature>
<dbReference type="PANTHER" id="PTHR22017:SF3">
    <property type="entry name" value="PHOTORECEPTOR CILIUM ACTIN REGULATOR 2"/>
    <property type="match status" value="1"/>
</dbReference>
<name>A0A553QZY5_9TELE</name>
<evidence type="ECO:0000256" key="1">
    <source>
        <dbReference type="SAM" id="MobiDB-lite"/>
    </source>
</evidence>
<dbReference type="AlphaFoldDB" id="A0A553QZY5"/>
<reference evidence="2 3" key="1">
    <citation type="journal article" date="2019" name="Sci. Data">
        <title>Hybrid genome assembly and annotation of Danionella translucida.</title>
        <authorList>
            <person name="Kadobianskyi M."/>
            <person name="Schulze L."/>
            <person name="Schuelke M."/>
            <person name="Judkewitz B."/>
        </authorList>
    </citation>
    <scope>NUCLEOTIDE SEQUENCE [LARGE SCALE GENOMIC DNA]</scope>
    <source>
        <strain evidence="2 3">Bolton</strain>
    </source>
</reference>
<gene>
    <name evidence="2" type="ORF">DNTS_035031</name>
</gene>
<feature type="compositionally biased region" description="Acidic residues" evidence="1">
    <location>
        <begin position="345"/>
        <end position="357"/>
    </location>
</feature>
<feature type="region of interest" description="Disordered" evidence="1">
    <location>
        <begin position="541"/>
        <end position="578"/>
    </location>
</feature>
<evidence type="ECO:0008006" key="4">
    <source>
        <dbReference type="Google" id="ProtNLM"/>
    </source>
</evidence>
<dbReference type="InterPro" id="IPR029352">
    <property type="entry name" value="PCARE"/>
</dbReference>
<comment type="caution">
    <text evidence="2">The sequence shown here is derived from an EMBL/GenBank/DDBJ whole genome shotgun (WGS) entry which is preliminary data.</text>
</comment>